<reference evidence="1 2" key="1">
    <citation type="journal article" date="2018" name="Sci. Rep.">
        <title>Genomic signatures of local adaptation to the degree of environmental predictability in rotifers.</title>
        <authorList>
            <person name="Franch-Gras L."/>
            <person name="Hahn C."/>
            <person name="Garcia-Roger E.M."/>
            <person name="Carmona M.J."/>
            <person name="Serra M."/>
            <person name="Gomez A."/>
        </authorList>
    </citation>
    <scope>NUCLEOTIDE SEQUENCE [LARGE SCALE GENOMIC DNA]</scope>
    <source>
        <strain evidence="1">HYR1</strain>
    </source>
</reference>
<comment type="caution">
    <text evidence="1">The sequence shown here is derived from an EMBL/GenBank/DDBJ whole genome shotgun (WGS) entry which is preliminary data.</text>
</comment>
<evidence type="ECO:0000313" key="1">
    <source>
        <dbReference type="EMBL" id="RNA29775.1"/>
    </source>
</evidence>
<accession>A0A3M7S2B9</accession>
<organism evidence="1 2">
    <name type="scientific">Brachionus plicatilis</name>
    <name type="common">Marine rotifer</name>
    <name type="synonym">Brachionus muelleri</name>
    <dbReference type="NCBI Taxonomy" id="10195"/>
    <lineage>
        <taxon>Eukaryota</taxon>
        <taxon>Metazoa</taxon>
        <taxon>Spiralia</taxon>
        <taxon>Gnathifera</taxon>
        <taxon>Rotifera</taxon>
        <taxon>Eurotatoria</taxon>
        <taxon>Monogononta</taxon>
        <taxon>Pseudotrocha</taxon>
        <taxon>Ploima</taxon>
        <taxon>Brachionidae</taxon>
        <taxon>Brachionus</taxon>
    </lineage>
</organism>
<sequence>MSVKCSVQKGEKKGNFTLFAITFERNKLFTICLYISSPFRPIFVQDFHVYGPTYICSIER</sequence>
<dbReference type="EMBL" id="REGN01002164">
    <property type="protein sequence ID" value="RNA29775.1"/>
    <property type="molecule type" value="Genomic_DNA"/>
</dbReference>
<protein>
    <submittedName>
        <fullName evidence="1">Uncharacterized protein</fullName>
    </submittedName>
</protein>
<name>A0A3M7S2B9_BRAPC</name>
<dbReference type="AlphaFoldDB" id="A0A3M7S2B9"/>
<proteinExistence type="predicted"/>
<keyword evidence="2" id="KW-1185">Reference proteome</keyword>
<evidence type="ECO:0000313" key="2">
    <source>
        <dbReference type="Proteomes" id="UP000276133"/>
    </source>
</evidence>
<gene>
    <name evidence="1" type="ORF">BpHYR1_034763</name>
</gene>
<dbReference type="Proteomes" id="UP000276133">
    <property type="component" value="Unassembled WGS sequence"/>
</dbReference>